<keyword evidence="6" id="KW-0288">FMN</keyword>
<evidence type="ECO:0000259" key="8">
    <source>
        <dbReference type="Pfam" id="PF01243"/>
    </source>
</evidence>
<dbReference type="NCBIfam" id="NF004231">
    <property type="entry name" value="PRK05679.1"/>
    <property type="match status" value="1"/>
</dbReference>
<dbReference type="AlphaFoldDB" id="S3CER2"/>
<feature type="domain" description="Pyridoxamine 5'-phosphate oxidase N-terminal" evidence="8">
    <location>
        <begin position="63"/>
        <end position="172"/>
    </location>
</feature>
<proteinExistence type="predicted"/>
<dbReference type="GO" id="GO:0010181">
    <property type="term" value="F:FMN binding"/>
    <property type="evidence" value="ECO:0007669"/>
    <property type="project" value="InterPro"/>
</dbReference>
<dbReference type="Proteomes" id="UP000016923">
    <property type="component" value="Unassembled WGS sequence"/>
</dbReference>
<reference evidence="10 11" key="1">
    <citation type="journal article" date="2013" name="BMC Genomics">
        <title>The genome and transcriptome of the pine saprophyte Ophiostoma piceae, and a comparison with the bark beetle-associated pine pathogen Grosmannia clavigera.</title>
        <authorList>
            <person name="Haridas S."/>
            <person name="Wang Y."/>
            <person name="Lim L."/>
            <person name="Massoumi Alamouti S."/>
            <person name="Jackman S."/>
            <person name="Docking R."/>
            <person name="Robertson G."/>
            <person name="Birol I."/>
            <person name="Bohlmann J."/>
            <person name="Breuil C."/>
        </authorList>
    </citation>
    <scope>NUCLEOTIDE SEQUENCE [LARGE SCALE GENOMIC DNA]</scope>
    <source>
        <strain evidence="10 11">UAMH 11346</strain>
    </source>
</reference>
<dbReference type="GO" id="GO:0008615">
    <property type="term" value="P:pyridoxine biosynthetic process"/>
    <property type="evidence" value="ECO:0007669"/>
    <property type="project" value="InterPro"/>
</dbReference>
<dbReference type="PIRSF" id="PIRSF000190">
    <property type="entry name" value="Pyd_amn-ph_oxd"/>
    <property type="match status" value="1"/>
</dbReference>
<dbReference type="EMBL" id="KE148146">
    <property type="protein sequence ID" value="EPE10581.1"/>
    <property type="molecule type" value="Genomic_DNA"/>
</dbReference>
<dbReference type="UniPathway" id="UPA01068">
    <property type="reaction ID" value="UER00304"/>
</dbReference>
<evidence type="ECO:0000313" key="11">
    <source>
        <dbReference type="Proteomes" id="UP000016923"/>
    </source>
</evidence>
<dbReference type="InterPro" id="IPR012349">
    <property type="entry name" value="Split_barrel_FMN-bd"/>
</dbReference>
<dbReference type="STRING" id="1262450.S3CER2"/>
<evidence type="ECO:0000256" key="6">
    <source>
        <dbReference type="ARBA" id="ARBA00022643"/>
    </source>
</evidence>
<comment type="pathway">
    <text evidence="3">Cofactor metabolism; pyridoxal 5'-phosphate salvage; pyridoxal 5'-phosphate from pyridoxine 5'-phosphate: step 1/1.</text>
</comment>
<evidence type="ECO:0000256" key="7">
    <source>
        <dbReference type="ARBA" id="ARBA00023002"/>
    </source>
</evidence>
<keyword evidence="11" id="KW-1185">Reference proteome</keyword>
<evidence type="ECO:0000256" key="5">
    <source>
        <dbReference type="ARBA" id="ARBA00022630"/>
    </source>
</evidence>
<comment type="pathway">
    <text evidence="2">Cofactor metabolism; pyridoxal 5'-phosphate salvage; pyridoxal 5'-phosphate from pyridoxamine 5'-phosphate: step 1/1.</text>
</comment>
<dbReference type="HOGENOM" id="CLU_032263_2_3_1"/>
<keyword evidence="5" id="KW-0285">Flavoprotein</keyword>
<dbReference type="InterPro" id="IPR000659">
    <property type="entry name" value="Pyridox_Oxase"/>
</dbReference>
<dbReference type="GO" id="GO:0004733">
    <property type="term" value="F:pyridoxamine phosphate oxidase activity"/>
    <property type="evidence" value="ECO:0007669"/>
    <property type="project" value="UniProtKB-EC"/>
</dbReference>
<dbReference type="OrthoDB" id="303614at2759"/>
<evidence type="ECO:0000313" key="10">
    <source>
        <dbReference type="EMBL" id="EPE10581.1"/>
    </source>
</evidence>
<dbReference type="SUPFAM" id="SSF50475">
    <property type="entry name" value="FMN-binding split barrel"/>
    <property type="match status" value="1"/>
</dbReference>
<evidence type="ECO:0000256" key="3">
    <source>
        <dbReference type="ARBA" id="ARBA00005037"/>
    </source>
</evidence>
<dbReference type="InterPro" id="IPR011576">
    <property type="entry name" value="Pyridox_Oxase_N"/>
</dbReference>
<dbReference type="Pfam" id="PF10590">
    <property type="entry name" value="PNP_phzG_C"/>
    <property type="match status" value="1"/>
</dbReference>
<gene>
    <name evidence="10" type="ORF">F503_05676</name>
</gene>
<dbReference type="PANTHER" id="PTHR10851:SF0">
    <property type="entry name" value="PYRIDOXINE-5'-PHOSPHATE OXIDASE"/>
    <property type="match status" value="1"/>
</dbReference>
<sequence length="245" mass="27471">MAELKPAQQDDTRDVRALLRGLPSLKGPYEPVDWESFPDTPNDAFVEWLRDAIRVGAAGSQAAALPYEPHAMTLSTVTADGRPDARVLILKNVDDRGWHFAAKAESPKGRQLQENAACSLTFYWSALGRQVRIQGHAHPLPAEECAADFLSRPVASRISALASRQSEVMADYKQSAAQLAHQTKEVQALFNKDPNYISPGWLVYAVYPTEVEFWQGATDRQHGRLRYVRDEDGSRASWKKERLWP</sequence>
<evidence type="ECO:0000256" key="4">
    <source>
        <dbReference type="ARBA" id="ARBA00012801"/>
    </source>
</evidence>
<evidence type="ECO:0000256" key="1">
    <source>
        <dbReference type="ARBA" id="ARBA00001917"/>
    </source>
</evidence>
<dbReference type="eggNOG" id="KOG2586">
    <property type="taxonomic scope" value="Eukaryota"/>
</dbReference>
<dbReference type="OMA" id="NVPEPHA"/>
<name>S3CER2_OPHP1</name>
<evidence type="ECO:0000259" key="9">
    <source>
        <dbReference type="Pfam" id="PF10590"/>
    </source>
</evidence>
<dbReference type="Gene3D" id="2.30.110.10">
    <property type="entry name" value="Electron Transport, Fmn-binding Protein, Chain A"/>
    <property type="match status" value="1"/>
</dbReference>
<keyword evidence="7" id="KW-0560">Oxidoreductase</keyword>
<dbReference type="PANTHER" id="PTHR10851">
    <property type="entry name" value="PYRIDOXINE-5-PHOSPHATE OXIDASE"/>
    <property type="match status" value="1"/>
</dbReference>
<organism evidence="10 11">
    <name type="scientific">Ophiostoma piceae (strain UAMH 11346)</name>
    <name type="common">Sap stain fungus</name>
    <dbReference type="NCBI Taxonomy" id="1262450"/>
    <lineage>
        <taxon>Eukaryota</taxon>
        <taxon>Fungi</taxon>
        <taxon>Dikarya</taxon>
        <taxon>Ascomycota</taxon>
        <taxon>Pezizomycotina</taxon>
        <taxon>Sordariomycetes</taxon>
        <taxon>Sordariomycetidae</taxon>
        <taxon>Ophiostomatales</taxon>
        <taxon>Ophiostomataceae</taxon>
        <taxon>Ophiostoma</taxon>
    </lineage>
</organism>
<accession>S3CER2</accession>
<dbReference type="VEuPathDB" id="FungiDB:F503_05676"/>
<dbReference type="InterPro" id="IPR019576">
    <property type="entry name" value="Pyridoxamine_oxidase_dimer_C"/>
</dbReference>
<evidence type="ECO:0000256" key="2">
    <source>
        <dbReference type="ARBA" id="ARBA00004738"/>
    </source>
</evidence>
<dbReference type="Pfam" id="PF01243">
    <property type="entry name" value="PNPOx_N"/>
    <property type="match status" value="1"/>
</dbReference>
<dbReference type="EC" id="1.4.3.5" evidence="4"/>
<protein>
    <recommendedName>
        <fullName evidence="4">pyridoxal 5'-phosphate synthase</fullName>
        <ecNumber evidence="4">1.4.3.5</ecNumber>
    </recommendedName>
</protein>
<comment type="cofactor">
    <cofactor evidence="1">
        <name>FMN</name>
        <dbReference type="ChEBI" id="CHEBI:58210"/>
    </cofactor>
</comment>
<feature type="domain" description="Pyridoxine 5'-phosphate oxidase dimerisation C-terminal" evidence="9">
    <location>
        <begin position="201"/>
        <end position="245"/>
    </location>
</feature>